<dbReference type="Pfam" id="PF13501">
    <property type="entry name" value="SoxY"/>
    <property type="match status" value="1"/>
</dbReference>
<dbReference type="InterPro" id="IPR038162">
    <property type="entry name" value="SoxY_sf"/>
</dbReference>
<comment type="caution">
    <text evidence="3">The sequence shown here is derived from an EMBL/GenBank/DDBJ whole genome shotgun (WGS) entry which is preliminary data.</text>
</comment>
<dbReference type="EMBL" id="SLZW01000002">
    <property type="protein sequence ID" value="TCS64305.1"/>
    <property type="molecule type" value="Genomic_DNA"/>
</dbReference>
<keyword evidence="4" id="KW-1185">Reference proteome</keyword>
<dbReference type="InterPro" id="IPR016568">
    <property type="entry name" value="Sulphur_oxidation_SoxY"/>
</dbReference>
<dbReference type="InterPro" id="IPR006311">
    <property type="entry name" value="TAT_signal"/>
</dbReference>
<dbReference type="NCBIfam" id="TIGR04488">
    <property type="entry name" value="SoxY_true_GGCGG"/>
    <property type="match status" value="1"/>
</dbReference>
<evidence type="ECO:0000259" key="2">
    <source>
        <dbReference type="Pfam" id="PF13501"/>
    </source>
</evidence>
<dbReference type="RefSeq" id="WP_132938250.1">
    <property type="nucleotide sequence ID" value="NZ_CP119676.1"/>
</dbReference>
<dbReference type="InterPro" id="IPR032711">
    <property type="entry name" value="SoxY"/>
</dbReference>
<reference evidence="3 4" key="1">
    <citation type="submission" date="2019-03" db="EMBL/GenBank/DDBJ databases">
        <title>Genomic Encyclopedia of Type Strains, Phase IV (KMG-IV): sequencing the most valuable type-strain genomes for metagenomic binning, comparative biology and taxonomic classification.</title>
        <authorList>
            <person name="Goeker M."/>
        </authorList>
    </citation>
    <scope>NUCLEOTIDE SEQUENCE [LARGE SCALE GENOMIC DNA]</scope>
    <source>
        <strain evidence="3 4">DSM 101688</strain>
    </source>
</reference>
<gene>
    <name evidence="3" type="ORF">EDD55_102348</name>
</gene>
<evidence type="ECO:0000313" key="3">
    <source>
        <dbReference type="EMBL" id="TCS64305.1"/>
    </source>
</evidence>
<organism evidence="3 4">
    <name type="scientific">Varunaivibrio sulfuroxidans</name>
    <dbReference type="NCBI Taxonomy" id="1773489"/>
    <lineage>
        <taxon>Bacteria</taxon>
        <taxon>Pseudomonadati</taxon>
        <taxon>Pseudomonadota</taxon>
        <taxon>Alphaproteobacteria</taxon>
        <taxon>Rhodospirillales</taxon>
        <taxon>Magnetovibrionaceae</taxon>
        <taxon>Varunaivibrio</taxon>
    </lineage>
</organism>
<feature type="chain" id="PRO_5020941365" evidence="1">
    <location>
        <begin position="40"/>
        <end position="160"/>
    </location>
</feature>
<evidence type="ECO:0000256" key="1">
    <source>
        <dbReference type="SAM" id="SignalP"/>
    </source>
</evidence>
<proteinExistence type="predicted"/>
<dbReference type="Proteomes" id="UP000295304">
    <property type="component" value="Unassembled WGS sequence"/>
</dbReference>
<feature type="signal peptide" evidence="1">
    <location>
        <begin position="1"/>
        <end position="39"/>
    </location>
</feature>
<name>A0A4R3JFN5_9PROT</name>
<dbReference type="OrthoDB" id="9804570at2"/>
<evidence type="ECO:0000313" key="4">
    <source>
        <dbReference type="Proteomes" id="UP000295304"/>
    </source>
</evidence>
<dbReference type="AlphaFoldDB" id="A0A4R3JFN5"/>
<protein>
    <submittedName>
        <fullName evidence="3">Thiosulfate-binding protein SoxY</fullName>
    </submittedName>
</protein>
<accession>A0A4R3JFN5</accession>
<dbReference type="Gene3D" id="2.60.40.2470">
    <property type="entry name" value="SoxY domain"/>
    <property type="match status" value="1"/>
</dbReference>
<feature type="domain" description="Ig-like SoxY" evidence="2">
    <location>
        <begin position="51"/>
        <end position="158"/>
    </location>
</feature>
<sequence length="160" mass="16301">MNNQPQKIIDTGRRNALKAAGVGVLAIAGASLTANVAQATPEEVATALAKLTGGVTPQSGKITLKLPEIAENGASVPVTLIVDSPMTADNYVKQIHLLAEGNPTPEVVSFYLTPAAGKADISTRMRLGQTQKVVAAAVMSDGSVYSTSKEVKVTIGGCGG</sequence>
<keyword evidence="1" id="KW-0732">Signal</keyword>
<dbReference type="PIRSF" id="PIRSF010312">
    <property type="entry name" value="Sulphur_oxidation_SoxY"/>
    <property type="match status" value="1"/>
</dbReference>
<dbReference type="PROSITE" id="PS51318">
    <property type="entry name" value="TAT"/>
    <property type="match status" value="1"/>
</dbReference>